<feature type="binding site" evidence="16">
    <location>
        <position position="96"/>
    </location>
    <ligand>
        <name>Zn(2+)</name>
        <dbReference type="ChEBI" id="CHEBI:29105"/>
        <note>catalytic</note>
    </ligand>
</feature>
<dbReference type="InterPro" id="IPR002125">
    <property type="entry name" value="CMP_dCMP_dom"/>
</dbReference>
<dbReference type="PROSITE" id="PS00903">
    <property type="entry name" value="CYT_DCMP_DEAMINASES_1"/>
    <property type="match status" value="1"/>
</dbReference>
<keyword evidence="9 13" id="KW-0862">Zinc</keyword>
<dbReference type="InterPro" id="IPR002734">
    <property type="entry name" value="RibDG_C"/>
</dbReference>
<evidence type="ECO:0000259" key="17">
    <source>
        <dbReference type="PROSITE" id="PS51747"/>
    </source>
</evidence>
<keyword evidence="8 13" id="KW-0378">Hydrolase</keyword>
<feature type="binding site" evidence="15">
    <location>
        <position position="182"/>
    </location>
    <ligand>
        <name>NADP(+)</name>
        <dbReference type="ChEBI" id="CHEBI:58349"/>
    </ligand>
</feature>
<keyword evidence="6 13" id="KW-0686">Riboflavin biosynthesis</keyword>
<evidence type="ECO:0000256" key="15">
    <source>
        <dbReference type="PIRSR" id="PIRSR006769-2"/>
    </source>
</evidence>
<comment type="pathway">
    <text evidence="3 13">Cofactor biosynthesis; riboflavin biosynthesis; 5-amino-6-(D-ribitylamino)uracil from GTP: step 3/4.</text>
</comment>
<feature type="binding site" evidence="15">
    <location>
        <position position="314"/>
    </location>
    <ligand>
        <name>substrate</name>
    </ligand>
</feature>
<dbReference type="PANTHER" id="PTHR38011:SF7">
    <property type="entry name" value="2,5-DIAMINO-6-RIBOSYLAMINO-4(3H)-PYRIMIDINONE 5'-PHOSPHATE REDUCTASE"/>
    <property type="match status" value="1"/>
</dbReference>
<keyword evidence="10 13" id="KW-0521">NADP</keyword>
<keyword evidence="11 13" id="KW-0560">Oxidoreductase</keyword>
<comment type="function">
    <text evidence="1 13">Converts 2,5-diamino-6-(ribosylamino)-4(3h)-pyrimidinone 5'-phosphate into 5-amino-6-(ribosylamino)-2,4(1h,3h)-pyrimidinedione 5'-phosphate.</text>
</comment>
<dbReference type="Gene3D" id="3.40.430.10">
    <property type="entry name" value="Dihydrofolate Reductase, subunit A"/>
    <property type="match status" value="1"/>
</dbReference>
<feature type="binding site" evidence="15">
    <location>
        <position position="219"/>
    </location>
    <ligand>
        <name>substrate</name>
    </ligand>
</feature>
<dbReference type="UniPathway" id="UPA00275">
    <property type="reaction ID" value="UER00401"/>
</dbReference>
<keyword evidence="19" id="KW-1185">Reference proteome</keyword>
<comment type="caution">
    <text evidence="18">The sequence shown here is derived from an EMBL/GenBank/DDBJ whole genome shotgun (WGS) entry which is preliminary data.</text>
</comment>
<organism evidence="18 19">
    <name type="scientific">Aliidiomarina shirensis</name>
    <dbReference type="NCBI Taxonomy" id="1048642"/>
    <lineage>
        <taxon>Bacteria</taxon>
        <taxon>Pseudomonadati</taxon>
        <taxon>Pseudomonadota</taxon>
        <taxon>Gammaproteobacteria</taxon>
        <taxon>Alteromonadales</taxon>
        <taxon>Idiomarinaceae</taxon>
        <taxon>Aliidiomarina</taxon>
    </lineage>
</organism>
<evidence type="ECO:0000256" key="12">
    <source>
        <dbReference type="ARBA" id="ARBA00023268"/>
    </source>
</evidence>
<feature type="binding site" evidence="15">
    <location>
        <position position="180"/>
    </location>
    <ligand>
        <name>substrate</name>
    </ligand>
</feature>
<feature type="binding site" evidence="16">
    <location>
        <position position="62"/>
    </location>
    <ligand>
        <name>Zn(2+)</name>
        <dbReference type="ChEBI" id="CHEBI:29105"/>
        <note>catalytic</note>
    </ligand>
</feature>
<keyword evidence="7 13" id="KW-0479">Metal-binding</keyword>
<evidence type="ECO:0000256" key="14">
    <source>
        <dbReference type="PIRSR" id="PIRSR006769-1"/>
    </source>
</evidence>
<protein>
    <recommendedName>
        <fullName evidence="13">Riboflavin biosynthesis protein RibD</fullName>
    </recommendedName>
    <domain>
        <recommendedName>
            <fullName evidence="13">Diaminohydroxyphosphoribosylaminopyrimidine deaminase</fullName>
            <shortName evidence="13">DRAP deaminase</shortName>
            <ecNumber evidence="13">3.5.4.26</ecNumber>
        </recommendedName>
        <alternativeName>
            <fullName evidence="13">Riboflavin-specific deaminase</fullName>
        </alternativeName>
    </domain>
    <domain>
        <recommendedName>
            <fullName evidence="13">5-amino-6-(5-phosphoribosylamino)uracil reductase</fullName>
            <ecNumber evidence="13">1.1.1.193</ecNumber>
        </recommendedName>
        <alternativeName>
            <fullName evidence="13">HTP reductase</fullName>
        </alternativeName>
    </domain>
</protein>
<dbReference type="GO" id="GO:0009231">
    <property type="term" value="P:riboflavin biosynthetic process"/>
    <property type="evidence" value="ECO:0007669"/>
    <property type="project" value="UniProtKB-UniPathway"/>
</dbReference>
<dbReference type="RefSeq" id="WP_126806367.1">
    <property type="nucleotide sequence ID" value="NZ_PIPP01000002.1"/>
</dbReference>
<feature type="binding site" evidence="15">
    <location>
        <position position="208"/>
    </location>
    <ligand>
        <name>NADP(+)</name>
        <dbReference type="ChEBI" id="CHEBI:58349"/>
    </ligand>
</feature>
<comment type="catalytic activity">
    <reaction evidence="13">
        <text>5-amino-6-(5-phospho-D-ribitylamino)uracil + NADP(+) = 5-amino-6-(5-phospho-D-ribosylamino)uracil + NADPH + H(+)</text>
        <dbReference type="Rhea" id="RHEA:17845"/>
        <dbReference type="ChEBI" id="CHEBI:15378"/>
        <dbReference type="ChEBI" id="CHEBI:57783"/>
        <dbReference type="ChEBI" id="CHEBI:58349"/>
        <dbReference type="ChEBI" id="CHEBI:58421"/>
        <dbReference type="ChEBI" id="CHEBI:58453"/>
        <dbReference type="EC" id="1.1.1.193"/>
    </reaction>
</comment>
<dbReference type="PANTHER" id="PTHR38011">
    <property type="entry name" value="DIHYDROFOLATE REDUCTASE FAMILY PROTEIN (AFU_ORTHOLOGUE AFUA_8G06820)"/>
    <property type="match status" value="1"/>
</dbReference>
<feature type="domain" description="CMP/dCMP-type deaminase" evidence="17">
    <location>
        <begin position="8"/>
        <end position="135"/>
    </location>
</feature>
<dbReference type="InterPro" id="IPR016192">
    <property type="entry name" value="APOBEC/CMP_deaminase_Zn-bd"/>
</dbReference>
<evidence type="ECO:0000313" key="18">
    <source>
        <dbReference type="EMBL" id="RUO37266.1"/>
    </source>
</evidence>
<feature type="binding site" evidence="15">
    <location>
        <position position="216"/>
    </location>
    <ligand>
        <name>substrate</name>
    </ligand>
</feature>
<comment type="similarity">
    <text evidence="4 13">In the N-terminal section; belongs to the cytidine and deoxycytidylate deaminase family.</text>
</comment>
<dbReference type="AlphaFoldDB" id="A0A432WU18"/>
<feature type="binding site" evidence="16">
    <location>
        <position position="87"/>
    </location>
    <ligand>
        <name>Zn(2+)</name>
        <dbReference type="ChEBI" id="CHEBI:29105"/>
        <note>catalytic</note>
    </ligand>
</feature>
<evidence type="ECO:0000256" key="7">
    <source>
        <dbReference type="ARBA" id="ARBA00022723"/>
    </source>
</evidence>
<dbReference type="PIRSF" id="PIRSF006769">
    <property type="entry name" value="RibD"/>
    <property type="match status" value="1"/>
</dbReference>
<evidence type="ECO:0000256" key="6">
    <source>
        <dbReference type="ARBA" id="ARBA00022619"/>
    </source>
</evidence>
<evidence type="ECO:0000256" key="16">
    <source>
        <dbReference type="PIRSR" id="PIRSR006769-3"/>
    </source>
</evidence>
<dbReference type="Gene3D" id="3.40.140.10">
    <property type="entry name" value="Cytidine Deaminase, domain 2"/>
    <property type="match status" value="1"/>
</dbReference>
<dbReference type="EC" id="3.5.4.26" evidence="13"/>
<comment type="similarity">
    <text evidence="5 13">In the C-terminal section; belongs to the HTP reductase family.</text>
</comment>
<proteinExistence type="inferred from homology"/>
<dbReference type="FunFam" id="3.40.140.10:FF:000025">
    <property type="entry name" value="Riboflavin biosynthesis protein RibD"/>
    <property type="match status" value="1"/>
</dbReference>
<dbReference type="InterPro" id="IPR011549">
    <property type="entry name" value="RibD_C"/>
</dbReference>
<evidence type="ECO:0000256" key="4">
    <source>
        <dbReference type="ARBA" id="ARBA00005259"/>
    </source>
</evidence>
<dbReference type="Pfam" id="PF01872">
    <property type="entry name" value="RibD_C"/>
    <property type="match status" value="1"/>
</dbReference>
<feature type="binding site" evidence="15">
    <location>
        <position position="212"/>
    </location>
    <ligand>
        <name>NADP(+)</name>
        <dbReference type="ChEBI" id="CHEBI:58349"/>
    </ligand>
</feature>
<dbReference type="NCBIfam" id="TIGR00326">
    <property type="entry name" value="eubact_ribD"/>
    <property type="match status" value="1"/>
</dbReference>
<evidence type="ECO:0000256" key="5">
    <source>
        <dbReference type="ARBA" id="ARBA00007417"/>
    </source>
</evidence>
<dbReference type="OrthoDB" id="9800865at2"/>
<evidence type="ECO:0000256" key="2">
    <source>
        <dbReference type="ARBA" id="ARBA00004882"/>
    </source>
</evidence>
<dbReference type="Pfam" id="PF00383">
    <property type="entry name" value="dCMP_cyt_deam_1"/>
    <property type="match status" value="1"/>
</dbReference>
<evidence type="ECO:0000313" key="19">
    <source>
        <dbReference type="Proteomes" id="UP000286934"/>
    </source>
</evidence>
<evidence type="ECO:0000256" key="1">
    <source>
        <dbReference type="ARBA" id="ARBA00002151"/>
    </source>
</evidence>
<comment type="catalytic activity">
    <reaction evidence="13">
        <text>2,5-diamino-6-hydroxy-4-(5-phosphoribosylamino)-pyrimidine + H2O + H(+) = 5-amino-6-(5-phospho-D-ribosylamino)uracil + NH4(+)</text>
        <dbReference type="Rhea" id="RHEA:21868"/>
        <dbReference type="ChEBI" id="CHEBI:15377"/>
        <dbReference type="ChEBI" id="CHEBI:15378"/>
        <dbReference type="ChEBI" id="CHEBI:28938"/>
        <dbReference type="ChEBI" id="CHEBI:58453"/>
        <dbReference type="ChEBI" id="CHEBI:58614"/>
        <dbReference type="EC" id="3.5.4.26"/>
    </reaction>
</comment>
<gene>
    <name evidence="18" type="primary">ribD</name>
    <name evidence="18" type="ORF">CWE13_04690</name>
</gene>
<dbReference type="InterPro" id="IPR024072">
    <property type="entry name" value="DHFR-like_dom_sf"/>
</dbReference>
<comment type="pathway">
    <text evidence="2 13">Cofactor biosynthesis; riboflavin biosynthesis; 5-amino-6-(D-ribitylamino)uracil from GTP: step 2/4.</text>
</comment>
<evidence type="ECO:0000256" key="11">
    <source>
        <dbReference type="ARBA" id="ARBA00023002"/>
    </source>
</evidence>
<keyword evidence="12" id="KW-0511">Multifunctional enzyme</keyword>
<dbReference type="Proteomes" id="UP000286934">
    <property type="component" value="Unassembled WGS sequence"/>
</dbReference>
<feature type="binding site" evidence="15">
    <location>
        <position position="196"/>
    </location>
    <ligand>
        <name>substrate</name>
    </ligand>
</feature>
<dbReference type="GO" id="GO:0008835">
    <property type="term" value="F:diaminohydroxyphosphoribosylaminopyrimidine deaminase activity"/>
    <property type="evidence" value="ECO:0007669"/>
    <property type="project" value="UniProtKB-EC"/>
</dbReference>
<evidence type="ECO:0000256" key="3">
    <source>
        <dbReference type="ARBA" id="ARBA00004910"/>
    </source>
</evidence>
<feature type="active site" description="Proton donor" evidence="14">
    <location>
        <position position="64"/>
    </location>
</feature>
<dbReference type="GO" id="GO:0050661">
    <property type="term" value="F:NADP binding"/>
    <property type="evidence" value="ECO:0007669"/>
    <property type="project" value="InterPro"/>
</dbReference>
<dbReference type="PROSITE" id="PS51747">
    <property type="entry name" value="CYT_DCMP_DEAMINASES_2"/>
    <property type="match status" value="1"/>
</dbReference>
<sequence>MTKNNFTDTDIQFMERALELAAQGRFTTHPNPNVGCVIVDFAADKNGEIVGEGFHLKAGEAHAEVNALAEAGERAKGATAYVTLEPCNHTGRTPPCVDALIKADVARVVVAMEDPFPKVAGAGVKRLKKAGIKVEMGLLEKEAYAVSRGFFTQQKLKRPFVQLKMAASLDGRTALANGKSKWITERDARCDVQVGRAQAGAILTGAGTILADDPALNVRHTEFPNGVEYPGEPGKQQIRQPVRVIIDHRSEVQPTAQVFAEGGPVWLIRTKASGMELPANAEEIIMDTGVTGRVDLTALLQLLAKRDIHTVWVEGGSRLAGAMLTAELVDELIVYTAPKLLGDNGVGMFHLGQITSMDNVPVWEFSEITQVGVDVKMVLQKTAGFGLR</sequence>
<dbReference type="SUPFAM" id="SSF53927">
    <property type="entry name" value="Cytidine deaminase-like"/>
    <property type="match status" value="1"/>
</dbReference>
<dbReference type="GO" id="GO:0008270">
    <property type="term" value="F:zinc ion binding"/>
    <property type="evidence" value="ECO:0007669"/>
    <property type="project" value="InterPro"/>
</dbReference>
<evidence type="ECO:0000256" key="8">
    <source>
        <dbReference type="ARBA" id="ARBA00022801"/>
    </source>
</evidence>
<dbReference type="GO" id="GO:0008703">
    <property type="term" value="F:5-amino-6-(5-phosphoribosylamino)uracil reductase activity"/>
    <property type="evidence" value="ECO:0007669"/>
    <property type="project" value="UniProtKB-EC"/>
</dbReference>
<feature type="binding site" evidence="15">
    <location>
        <position position="166"/>
    </location>
    <ligand>
        <name>NADP(+)</name>
        <dbReference type="ChEBI" id="CHEBI:58349"/>
    </ligand>
</feature>
<dbReference type="CDD" id="cd01284">
    <property type="entry name" value="Riboflavin_deaminase-reductase"/>
    <property type="match status" value="1"/>
</dbReference>
<evidence type="ECO:0000256" key="10">
    <source>
        <dbReference type="ARBA" id="ARBA00022857"/>
    </source>
</evidence>
<name>A0A432WU18_9GAMM</name>
<dbReference type="NCBIfam" id="TIGR00227">
    <property type="entry name" value="ribD_Cterm"/>
    <property type="match status" value="1"/>
</dbReference>
<dbReference type="InterPro" id="IPR050765">
    <property type="entry name" value="Riboflavin_Biosynth_HTPR"/>
</dbReference>
<evidence type="ECO:0000256" key="13">
    <source>
        <dbReference type="PIRNR" id="PIRNR006769"/>
    </source>
</evidence>
<accession>A0A432WU18</accession>
<dbReference type="EC" id="1.1.1.193" evidence="13"/>
<dbReference type="InterPro" id="IPR016193">
    <property type="entry name" value="Cytidine_deaminase-like"/>
</dbReference>
<reference evidence="19" key="1">
    <citation type="journal article" date="2018" name="Front. Microbiol.">
        <title>Genome-Based Analysis Reveals the Taxonomy and Diversity of the Family Idiomarinaceae.</title>
        <authorList>
            <person name="Liu Y."/>
            <person name="Lai Q."/>
            <person name="Shao Z."/>
        </authorList>
    </citation>
    <scope>NUCLEOTIDE SEQUENCE [LARGE SCALE GENOMIC DNA]</scope>
    <source>
        <strain evidence="19">AIS</strain>
    </source>
</reference>
<comment type="cofactor">
    <cofactor evidence="13 16">
        <name>Zn(2+)</name>
        <dbReference type="ChEBI" id="CHEBI:29105"/>
    </cofactor>
    <text evidence="13 16">Binds 1 zinc ion.</text>
</comment>
<dbReference type="SUPFAM" id="SSF53597">
    <property type="entry name" value="Dihydrofolate reductase-like"/>
    <property type="match status" value="1"/>
</dbReference>
<dbReference type="EMBL" id="PIPP01000002">
    <property type="protein sequence ID" value="RUO37266.1"/>
    <property type="molecule type" value="Genomic_DNA"/>
</dbReference>
<dbReference type="InterPro" id="IPR004794">
    <property type="entry name" value="Eubact_RibD"/>
</dbReference>
<feature type="binding site" evidence="15">
    <location>
        <begin position="316"/>
        <end position="322"/>
    </location>
    <ligand>
        <name>NADP(+)</name>
        <dbReference type="ChEBI" id="CHEBI:58349"/>
    </ligand>
</feature>
<evidence type="ECO:0000256" key="9">
    <source>
        <dbReference type="ARBA" id="ARBA00022833"/>
    </source>
</evidence>